<dbReference type="GO" id="GO:0051782">
    <property type="term" value="P:negative regulation of cell division"/>
    <property type="evidence" value="ECO:0007669"/>
    <property type="project" value="TreeGrafter"/>
</dbReference>
<name>A0A1H5QSP9_9PSEU</name>
<evidence type="ECO:0000313" key="2">
    <source>
        <dbReference type="EMBL" id="SEF29172.1"/>
    </source>
</evidence>
<evidence type="ECO:0000259" key="1">
    <source>
        <dbReference type="Pfam" id="PF26563"/>
    </source>
</evidence>
<dbReference type="InterPro" id="IPR022521">
    <property type="entry name" value="Rv3660c"/>
</dbReference>
<dbReference type="SUPFAM" id="SSF52540">
    <property type="entry name" value="P-loop containing nucleoside triphosphate hydrolases"/>
    <property type="match status" value="1"/>
</dbReference>
<proteinExistence type="predicted"/>
<keyword evidence="2" id="KW-0547">Nucleotide-binding</keyword>
<dbReference type="AlphaFoldDB" id="A0A1H5QSP9"/>
<dbReference type="OrthoDB" id="3252838at2"/>
<protein>
    <submittedName>
        <fullName evidence="2">Helicase/secretion neighborhood CpaE-like protein</fullName>
    </submittedName>
</protein>
<dbReference type="GO" id="GO:0005829">
    <property type="term" value="C:cytosol"/>
    <property type="evidence" value="ECO:0007669"/>
    <property type="project" value="TreeGrafter"/>
</dbReference>
<sequence length="357" mass="36497">MTGERPLVVAADETVLDEILRVAAVAGCELDRAPDLTAARGHWARAPLVVLDEEAARLPPVLPRRAGILLVCKGSPGPRTWESAFRCGVERVISLPEEETELAGAFADVVETPAEEAGLVLGVVGGRGGAGASVFAATLALAADRDPGGALLVDCDPLGGGLDLLLGLEKTPGPRWSEVRLSGRVSVPALAAALPQRRHRGGSLPVLACGREGEGPAVESLSAVLAAARRSGRTVVCDLPRTLTDAAAEAVAVADLVVLVVPVEFRACMAAKQVLRPLSALTARLGVVACGRSRSGVPPVQTAGLLGPPLLASMAPERGLPAAIERGEFPAKPAGPLAKAAADVLAVARREARAVSR</sequence>
<dbReference type="PANTHER" id="PTHR43384">
    <property type="entry name" value="SEPTUM SITE-DETERMINING PROTEIN MIND HOMOLOG, CHLOROPLASTIC-RELATED"/>
    <property type="match status" value="1"/>
</dbReference>
<dbReference type="Gene3D" id="3.40.50.300">
    <property type="entry name" value="P-loop containing nucleotide triphosphate hydrolases"/>
    <property type="match status" value="1"/>
</dbReference>
<dbReference type="GO" id="GO:0016887">
    <property type="term" value="F:ATP hydrolysis activity"/>
    <property type="evidence" value="ECO:0007669"/>
    <property type="project" value="TreeGrafter"/>
</dbReference>
<dbReference type="InterPro" id="IPR059050">
    <property type="entry name" value="Rv3660c_N"/>
</dbReference>
<dbReference type="InterPro" id="IPR050625">
    <property type="entry name" value="ParA/MinD_ATPase"/>
</dbReference>
<organism evidence="2 3">
    <name type="scientific">Amycolatopsis pretoriensis</name>
    <dbReference type="NCBI Taxonomy" id="218821"/>
    <lineage>
        <taxon>Bacteria</taxon>
        <taxon>Bacillati</taxon>
        <taxon>Actinomycetota</taxon>
        <taxon>Actinomycetes</taxon>
        <taxon>Pseudonocardiales</taxon>
        <taxon>Pseudonocardiaceae</taxon>
        <taxon>Amycolatopsis</taxon>
    </lineage>
</organism>
<dbReference type="NCBIfam" id="TIGR03815">
    <property type="entry name" value="CpaE_hom_Actino"/>
    <property type="match status" value="1"/>
</dbReference>
<dbReference type="EMBL" id="FNUJ01000004">
    <property type="protein sequence ID" value="SEF29172.1"/>
    <property type="molecule type" value="Genomic_DNA"/>
</dbReference>
<evidence type="ECO:0000313" key="3">
    <source>
        <dbReference type="Proteomes" id="UP000198878"/>
    </source>
</evidence>
<feature type="domain" description="Rv3660c-like CheY-like N-terminal" evidence="1">
    <location>
        <begin position="9"/>
        <end position="114"/>
    </location>
</feature>
<dbReference type="Pfam" id="PF26563">
    <property type="entry name" value="Rv3660c_N"/>
    <property type="match status" value="1"/>
</dbReference>
<dbReference type="GO" id="GO:0004386">
    <property type="term" value="F:helicase activity"/>
    <property type="evidence" value="ECO:0007669"/>
    <property type="project" value="UniProtKB-KW"/>
</dbReference>
<dbReference type="STRING" id="218821.SAMN05421837_104572"/>
<gene>
    <name evidence="2" type="ORF">SAMN05421837_104572</name>
</gene>
<dbReference type="InterPro" id="IPR027417">
    <property type="entry name" value="P-loop_NTPase"/>
</dbReference>
<keyword evidence="2" id="KW-0378">Hydrolase</keyword>
<keyword evidence="2" id="KW-0067">ATP-binding</keyword>
<dbReference type="GO" id="GO:0009898">
    <property type="term" value="C:cytoplasmic side of plasma membrane"/>
    <property type="evidence" value="ECO:0007669"/>
    <property type="project" value="TreeGrafter"/>
</dbReference>
<accession>A0A1H5QSP9</accession>
<keyword evidence="2" id="KW-0347">Helicase</keyword>
<dbReference type="RefSeq" id="WP_086685002.1">
    <property type="nucleotide sequence ID" value="NZ_FNUJ01000004.1"/>
</dbReference>
<reference evidence="3" key="1">
    <citation type="submission" date="2016-10" db="EMBL/GenBank/DDBJ databases">
        <authorList>
            <person name="Varghese N."/>
            <person name="Submissions S."/>
        </authorList>
    </citation>
    <scope>NUCLEOTIDE SEQUENCE [LARGE SCALE GENOMIC DNA]</scope>
    <source>
        <strain evidence="3">DSM 44654</strain>
    </source>
</reference>
<keyword evidence="3" id="KW-1185">Reference proteome</keyword>
<dbReference type="PANTHER" id="PTHR43384:SF11">
    <property type="entry name" value="SEPTUM SITE DETERMINING PROTEIN"/>
    <property type="match status" value="1"/>
</dbReference>
<dbReference type="GO" id="GO:0005524">
    <property type="term" value="F:ATP binding"/>
    <property type="evidence" value="ECO:0007669"/>
    <property type="project" value="TreeGrafter"/>
</dbReference>
<dbReference type="Proteomes" id="UP000198878">
    <property type="component" value="Unassembled WGS sequence"/>
</dbReference>